<feature type="compositionally biased region" description="Low complexity" evidence="1">
    <location>
        <begin position="92"/>
        <end position="109"/>
    </location>
</feature>
<dbReference type="GeneID" id="92183657"/>
<evidence type="ECO:0008006" key="4">
    <source>
        <dbReference type="Google" id="ProtNLM"/>
    </source>
</evidence>
<dbReference type="RefSeq" id="XP_066799776.1">
    <property type="nucleotide sequence ID" value="XM_066949482.1"/>
</dbReference>
<dbReference type="Gene3D" id="2.40.70.10">
    <property type="entry name" value="Acid Proteases"/>
    <property type="match status" value="1"/>
</dbReference>
<evidence type="ECO:0000256" key="1">
    <source>
        <dbReference type="SAM" id="MobiDB-lite"/>
    </source>
</evidence>
<name>A0AAW0YWX3_9TREE</name>
<sequence length="360" mass="38518">MFIYNIHAPHKTFALSSKDGESRSDLFGRIWAKSGLNKDQQDGSGLVYEFEGDRWSLDDDDDLQILLSRFPPSSTPSATLHLTTPQAHAHFAKSPSSAAPPAYSTPASKTKAKSVKSKSSAASTSANTKANCKSHSGIVPGAGSKDLGSPIMGGGGPTGSNTNGNANVEVNISGNGETKTVIGGTAPSLKGKAKSVMSSKSRRSKWGDDDAEPMGDVHKRMWEEFHNNNGVRTVIGKVGKVENVRMLLKSGYRHVYVSRDFAVKNKLVQKNFGMGSFGYTGLKAIGSIPITVGTRTESHPAYISEENHFDVILGRTWLEKMAIKIDPLDQTALTYMDSGEAIACDLVVLKDAKGNVITIT</sequence>
<keyword evidence="3" id="KW-1185">Reference proteome</keyword>
<feature type="region of interest" description="Disordered" evidence="1">
    <location>
        <begin position="178"/>
        <end position="212"/>
    </location>
</feature>
<dbReference type="Proteomes" id="UP001388673">
    <property type="component" value="Unassembled WGS sequence"/>
</dbReference>
<comment type="caution">
    <text evidence="2">The sequence shown here is derived from an EMBL/GenBank/DDBJ whole genome shotgun (WGS) entry which is preliminary data.</text>
</comment>
<proteinExistence type="predicted"/>
<evidence type="ECO:0000313" key="3">
    <source>
        <dbReference type="Proteomes" id="UP001388673"/>
    </source>
</evidence>
<protein>
    <recommendedName>
        <fullName evidence="4">PB1 domain-containing protein</fullName>
    </recommendedName>
</protein>
<reference evidence="2 3" key="1">
    <citation type="journal article" date="2024" name="bioRxiv">
        <title>Comparative genomics of Cryptococcus and Kwoniella reveals pathogenesis evolution and contrasting karyotype dynamics via intercentromeric recombination or chromosome fusion.</title>
        <authorList>
            <person name="Coelho M.A."/>
            <person name="David-Palma M."/>
            <person name="Shea T."/>
            <person name="Bowers K."/>
            <person name="McGinley-Smith S."/>
            <person name="Mohammad A.W."/>
            <person name="Gnirke A."/>
            <person name="Yurkov A.M."/>
            <person name="Nowrousian M."/>
            <person name="Sun S."/>
            <person name="Cuomo C.A."/>
            <person name="Heitman J."/>
        </authorList>
    </citation>
    <scope>NUCLEOTIDE SEQUENCE [LARGE SCALE GENOMIC DNA]</scope>
    <source>
        <strain evidence="2 3">CBS 13917</strain>
    </source>
</reference>
<dbReference type="EMBL" id="JBCAWK010000013">
    <property type="protein sequence ID" value="KAK8844552.1"/>
    <property type="molecule type" value="Genomic_DNA"/>
</dbReference>
<feature type="region of interest" description="Disordered" evidence="1">
    <location>
        <begin position="86"/>
        <end position="166"/>
    </location>
</feature>
<feature type="compositionally biased region" description="Low complexity" evidence="1">
    <location>
        <begin position="117"/>
        <end position="130"/>
    </location>
</feature>
<dbReference type="AlphaFoldDB" id="A0AAW0YWX3"/>
<gene>
    <name evidence="2" type="ORF">IAR55_006399</name>
</gene>
<dbReference type="KEGG" id="kne:92183657"/>
<organism evidence="2 3">
    <name type="scientific">Kwoniella newhampshirensis</name>
    <dbReference type="NCBI Taxonomy" id="1651941"/>
    <lineage>
        <taxon>Eukaryota</taxon>
        <taxon>Fungi</taxon>
        <taxon>Dikarya</taxon>
        <taxon>Basidiomycota</taxon>
        <taxon>Agaricomycotina</taxon>
        <taxon>Tremellomycetes</taxon>
        <taxon>Tremellales</taxon>
        <taxon>Cryptococcaceae</taxon>
        <taxon>Kwoniella</taxon>
    </lineage>
</organism>
<dbReference type="InterPro" id="IPR021109">
    <property type="entry name" value="Peptidase_aspartic_dom_sf"/>
</dbReference>
<dbReference type="CDD" id="cd00303">
    <property type="entry name" value="retropepsin_like"/>
    <property type="match status" value="1"/>
</dbReference>
<evidence type="ECO:0000313" key="2">
    <source>
        <dbReference type="EMBL" id="KAK8844552.1"/>
    </source>
</evidence>
<accession>A0AAW0YWX3</accession>